<protein>
    <submittedName>
        <fullName evidence="3">Electron transfer flavoprotein subunit beta</fullName>
    </submittedName>
</protein>
<keyword evidence="4" id="KW-1185">Reference proteome</keyword>
<keyword evidence="1" id="KW-0249">Electron transport</keyword>
<dbReference type="SUPFAM" id="SSF52402">
    <property type="entry name" value="Adenine nucleotide alpha hydrolases-like"/>
    <property type="match status" value="1"/>
</dbReference>
<evidence type="ECO:0000313" key="3">
    <source>
        <dbReference type="EMBL" id="MFB9133672.1"/>
    </source>
</evidence>
<name>A0ABV5HHH2_9VIBR</name>
<evidence type="ECO:0000259" key="2">
    <source>
        <dbReference type="Pfam" id="PF01012"/>
    </source>
</evidence>
<keyword evidence="1" id="KW-0813">Transport</keyword>
<dbReference type="InterPro" id="IPR014730">
    <property type="entry name" value="ETF_a/b_N"/>
</dbReference>
<gene>
    <name evidence="3" type="ORF">ACFFUV_01660</name>
</gene>
<feature type="domain" description="Electron transfer flavoprotein alpha/beta-subunit N-terminal" evidence="2">
    <location>
        <begin position="30"/>
        <end position="174"/>
    </location>
</feature>
<sequence>MPHSRFPDLDVRVLVSIGLHPSSQRARRAETDARAVELGLNLQPGILEVLHAGNPYDATLRSYAGMGLESLRVIEQREQDDALESLLHYLAADVPDVILTGVRAERGESSGMMPYLLAEHLGCTVVSGITEILSIEKGVAEVLQAQPRGQRRKLKVPLPFIASVDMAAKEPRQSAFGPGQRAQIDHSMTEASITDAQQAEWQVSPARNRPKRLKVVKAKSAADRLKAATQKSSGDEGKVLRDLPAKEMAQAVFDLLLEEGVVR</sequence>
<dbReference type="RefSeq" id="WP_390189189.1">
    <property type="nucleotide sequence ID" value="NZ_JBHMEP010000001.1"/>
</dbReference>
<dbReference type="Pfam" id="PF01012">
    <property type="entry name" value="ETF"/>
    <property type="match status" value="1"/>
</dbReference>
<comment type="caution">
    <text evidence="3">The sequence shown here is derived from an EMBL/GenBank/DDBJ whole genome shotgun (WGS) entry which is preliminary data.</text>
</comment>
<dbReference type="EMBL" id="JBHMEP010000001">
    <property type="protein sequence ID" value="MFB9133672.1"/>
    <property type="molecule type" value="Genomic_DNA"/>
</dbReference>
<accession>A0ABV5HHH2</accession>
<dbReference type="Gene3D" id="3.40.50.620">
    <property type="entry name" value="HUPs"/>
    <property type="match status" value="1"/>
</dbReference>
<reference evidence="3 4" key="1">
    <citation type="submission" date="2024-09" db="EMBL/GenBank/DDBJ databases">
        <authorList>
            <person name="Sun Q."/>
            <person name="Mori K."/>
        </authorList>
    </citation>
    <scope>NUCLEOTIDE SEQUENCE [LARGE SCALE GENOMIC DNA]</scope>
    <source>
        <strain evidence="3 4">CECT 8064</strain>
    </source>
</reference>
<evidence type="ECO:0000256" key="1">
    <source>
        <dbReference type="ARBA" id="ARBA00022982"/>
    </source>
</evidence>
<dbReference type="InterPro" id="IPR014729">
    <property type="entry name" value="Rossmann-like_a/b/a_fold"/>
</dbReference>
<proteinExistence type="predicted"/>
<organism evidence="3 4">
    <name type="scientific">Vibrio olivae</name>
    <dbReference type="NCBI Taxonomy" id="1243002"/>
    <lineage>
        <taxon>Bacteria</taxon>
        <taxon>Pseudomonadati</taxon>
        <taxon>Pseudomonadota</taxon>
        <taxon>Gammaproteobacteria</taxon>
        <taxon>Vibrionales</taxon>
        <taxon>Vibrionaceae</taxon>
        <taxon>Vibrio</taxon>
    </lineage>
</organism>
<evidence type="ECO:0000313" key="4">
    <source>
        <dbReference type="Proteomes" id="UP001589645"/>
    </source>
</evidence>
<dbReference type="Proteomes" id="UP001589645">
    <property type="component" value="Unassembled WGS sequence"/>
</dbReference>